<accession>A0AAJ0UH22</accession>
<dbReference type="NCBIfam" id="TIGR03141">
    <property type="entry name" value="cytochro_ccmD"/>
    <property type="match status" value="1"/>
</dbReference>
<dbReference type="RefSeq" id="WP_201246169.1">
    <property type="nucleotide sequence ID" value="NZ_NHSF01000063.1"/>
</dbReference>
<sequence length="70" mass="7730">MMEFFNQGGYGGYVWGAFGMTFGLLLIEILQLRGSRRATLIRIGRLLRLRAPRQAAAASSRRQGTSGTQP</sequence>
<evidence type="ECO:0000256" key="11">
    <source>
        <dbReference type="ARBA" id="ARBA00023136"/>
    </source>
</evidence>
<dbReference type="Proteomes" id="UP001296967">
    <property type="component" value="Unassembled WGS sequence"/>
</dbReference>
<dbReference type="InterPro" id="IPR007078">
    <property type="entry name" value="Haem_export_protD_CcmD"/>
</dbReference>
<evidence type="ECO:0000256" key="5">
    <source>
        <dbReference type="ARBA" id="ARBA00022448"/>
    </source>
</evidence>
<comment type="similarity">
    <text evidence="3 12">Belongs to the CcmD/CycX/HelD family.</text>
</comment>
<reference evidence="13" key="1">
    <citation type="submission" date="2017-05" db="EMBL/GenBank/DDBJ databases">
        <authorList>
            <person name="Imhoff J.F."/>
            <person name="Rahn T."/>
            <person name="Kuenzel S."/>
            <person name="Neulinger S.C."/>
        </authorList>
    </citation>
    <scope>NUCLEOTIDE SEQUENCE</scope>
    <source>
        <strain evidence="13">DSM 4395</strain>
    </source>
</reference>
<keyword evidence="8 12" id="KW-0812">Transmembrane</keyword>
<evidence type="ECO:0000256" key="4">
    <source>
        <dbReference type="ARBA" id="ARBA00016461"/>
    </source>
</evidence>
<evidence type="ECO:0000256" key="2">
    <source>
        <dbReference type="ARBA" id="ARBA00004377"/>
    </source>
</evidence>
<name>A0AAJ0UH22_HALSE</name>
<comment type="subcellular location">
    <subcellularLocation>
        <location evidence="2 12">Cell inner membrane</location>
        <topology evidence="2 12">Single-pass membrane protein</topology>
    </subcellularLocation>
</comment>
<dbReference type="Pfam" id="PF04995">
    <property type="entry name" value="CcmD"/>
    <property type="match status" value="1"/>
</dbReference>
<evidence type="ECO:0000256" key="1">
    <source>
        <dbReference type="ARBA" id="ARBA00002442"/>
    </source>
</evidence>
<keyword evidence="11 12" id="KW-0472">Membrane</keyword>
<evidence type="ECO:0000256" key="9">
    <source>
        <dbReference type="ARBA" id="ARBA00022748"/>
    </source>
</evidence>
<comment type="function">
    <text evidence="1 12">Required for the export of heme to the periplasm for the biogenesis of c-type cytochromes.</text>
</comment>
<keyword evidence="5 12" id="KW-0813">Transport</keyword>
<comment type="caution">
    <text evidence="13">The sequence shown here is derived from an EMBL/GenBank/DDBJ whole genome shotgun (WGS) entry which is preliminary data.</text>
</comment>
<keyword evidence="14" id="KW-1185">Reference proteome</keyword>
<reference evidence="13" key="2">
    <citation type="journal article" date="2020" name="Microorganisms">
        <title>Osmotic Adaptation and Compatible Solute Biosynthesis of Phototrophic Bacteria as Revealed from Genome Analyses.</title>
        <authorList>
            <person name="Imhoff J.F."/>
            <person name="Rahn T."/>
            <person name="Kunzel S."/>
            <person name="Keller A."/>
            <person name="Neulinger S.C."/>
        </authorList>
    </citation>
    <scope>NUCLEOTIDE SEQUENCE</scope>
    <source>
        <strain evidence="13">DSM 4395</strain>
    </source>
</reference>
<evidence type="ECO:0000256" key="3">
    <source>
        <dbReference type="ARBA" id="ARBA00008741"/>
    </source>
</evidence>
<keyword evidence="10 12" id="KW-1133">Transmembrane helix</keyword>
<keyword evidence="7 12" id="KW-0997">Cell inner membrane</keyword>
<evidence type="ECO:0000313" key="14">
    <source>
        <dbReference type="Proteomes" id="UP001296967"/>
    </source>
</evidence>
<dbReference type="AlphaFoldDB" id="A0AAJ0UH22"/>
<proteinExistence type="inferred from homology"/>
<evidence type="ECO:0000256" key="10">
    <source>
        <dbReference type="ARBA" id="ARBA00022989"/>
    </source>
</evidence>
<keyword evidence="9 12" id="KW-0201">Cytochrome c-type biogenesis</keyword>
<keyword evidence="6 12" id="KW-1003">Cell membrane</keyword>
<evidence type="ECO:0000256" key="12">
    <source>
        <dbReference type="RuleBase" id="RU363101"/>
    </source>
</evidence>
<feature type="transmembrane region" description="Helical" evidence="12">
    <location>
        <begin position="12"/>
        <end position="32"/>
    </location>
</feature>
<gene>
    <name evidence="13" type="ORF">CCR82_12605</name>
</gene>
<dbReference type="EMBL" id="NHSF01000063">
    <property type="protein sequence ID" value="MBK5931332.1"/>
    <property type="molecule type" value="Genomic_DNA"/>
</dbReference>
<organism evidence="13 14">
    <name type="scientific">Halochromatium salexigens</name>
    <name type="common">Chromatium salexigens</name>
    <dbReference type="NCBI Taxonomy" id="49447"/>
    <lineage>
        <taxon>Bacteria</taxon>
        <taxon>Pseudomonadati</taxon>
        <taxon>Pseudomonadota</taxon>
        <taxon>Gammaproteobacteria</taxon>
        <taxon>Chromatiales</taxon>
        <taxon>Chromatiaceae</taxon>
        <taxon>Halochromatium</taxon>
    </lineage>
</organism>
<evidence type="ECO:0000256" key="6">
    <source>
        <dbReference type="ARBA" id="ARBA00022475"/>
    </source>
</evidence>
<dbReference type="GO" id="GO:0005886">
    <property type="term" value="C:plasma membrane"/>
    <property type="evidence" value="ECO:0007669"/>
    <property type="project" value="UniProtKB-SubCell"/>
</dbReference>
<evidence type="ECO:0000256" key="8">
    <source>
        <dbReference type="ARBA" id="ARBA00022692"/>
    </source>
</evidence>
<dbReference type="GO" id="GO:0017004">
    <property type="term" value="P:cytochrome complex assembly"/>
    <property type="evidence" value="ECO:0007669"/>
    <property type="project" value="UniProtKB-KW"/>
</dbReference>
<protein>
    <recommendedName>
        <fullName evidence="4 12">Heme exporter protein D</fullName>
    </recommendedName>
</protein>
<evidence type="ECO:0000256" key="7">
    <source>
        <dbReference type="ARBA" id="ARBA00022519"/>
    </source>
</evidence>
<evidence type="ECO:0000313" key="13">
    <source>
        <dbReference type="EMBL" id="MBK5931332.1"/>
    </source>
</evidence>
<dbReference type="GO" id="GO:0015886">
    <property type="term" value="P:heme transport"/>
    <property type="evidence" value="ECO:0007669"/>
    <property type="project" value="InterPro"/>
</dbReference>